<comment type="caution">
    <text evidence="6">The sequence shown here is derived from an EMBL/GenBank/DDBJ whole genome shotgun (WGS) entry which is preliminary data.</text>
</comment>
<dbReference type="CDD" id="cd06565">
    <property type="entry name" value="GH20_GcnA-like"/>
    <property type="match status" value="1"/>
</dbReference>
<dbReference type="InterPro" id="IPR038901">
    <property type="entry name" value="HEXDC-like"/>
</dbReference>
<dbReference type="Proteomes" id="UP001186944">
    <property type="component" value="Unassembled WGS sequence"/>
</dbReference>
<dbReference type="SUPFAM" id="SSF51445">
    <property type="entry name" value="(Trans)glycosidases"/>
    <property type="match status" value="1"/>
</dbReference>
<evidence type="ECO:0000256" key="1">
    <source>
        <dbReference type="ARBA" id="ARBA00001231"/>
    </source>
</evidence>
<proteinExistence type="inferred from homology"/>
<dbReference type="GO" id="GO:0004563">
    <property type="term" value="F:beta-N-acetylhexosaminidase activity"/>
    <property type="evidence" value="ECO:0007669"/>
    <property type="project" value="UniProtKB-EC"/>
</dbReference>
<keyword evidence="7" id="KW-1185">Reference proteome</keyword>
<evidence type="ECO:0000313" key="6">
    <source>
        <dbReference type="EMBL" id="KAK3085548.1"/>
    </source>
</evidence>
<keyword evidence="4" id="KW-0378">Hydrolase</keyword>
<evidence type="ECO:0000313" key="7">
    <source>
        <dbReference type="Proteomes" id="UP001186944"/>
    </source>
</evidence>
<dbReference type="InterPro" id="IPR017853">
    <property type="entry name" value="GH"/>
</dbReference>
<dbReference type="EMBL" id="VSWD01000012">
    <property type="protein sequence ID" value="KAK3085548.1"/>
    <property type="molecule type" value="Genomic_DNA"/>
</dbReference>
<organism evidence="6 7">
    <name type="scientific">Pinctada imbricata</name>
    <name type="common">Atlantic pearl-oyster</name>
    <name type="synonym">Pinctada martensii</name>
    <dbReference type="NCBI Taxonomy" id="66713"/>
    <lineage>
        <taxon>Eukaryota</taxon>
        <taxon>Metazoa</taxon>
        <taxon>Spiralia</taxon>
        <taxon>Lophotrochozoa</taxon>
        <taxon>Mollusca</taxon>
        <taxon>Bivalvia</taxon>
        <taxon>Autobranchia</taxon>
        <taxon>Pteriomorphia</taxon>
        <taxon>Pterioida</taxon>
        <taxon>Pterioidea</taxon>
        <taxon>Pteriidae</taxon>
        <taxon>Pinctada</taxon>
    </lineage>
</organism>
<dbReference type="PANTHER" id="PTHR21040:SF8">
    <property type="entry name" value="BCDNA.GH04120"/>
    <property type="match status" value="1"/>
</dbReference>
<evidence type="ECO:0000256" key="2">
    <source>
        <dbReference type="ARBA" id="ARBA00006285"/>
    </source>
</evidence>
<evidence type="ECO:0000259" key="5">
    <source>
        <dbReference type="Pfam" id="PF00728"/>
    </source>
</evidence>
<sequence length="349" mass="39964">MAKILKNTEHKIVHLDLKGAPPKVGYLEEIIPQFHLWGATGLLIEYEDMFPYEGEISEISAPDAYSRDDVERILQIAAENDMIVIPLVQTFGHLEFVLKHEKFRTLREVPSYPMALCPSNENSLLAVKMMIDQVMSVHGNQQFFHIGADEVYHIGVCEKCKARIRLENLTPQELFFKHVKEVVSYIKEKYPSLTIIMWDDMLRSADLALLKDSGLSEIVEPMVWHYVKSFMLPPDIWQRFSSVFPTIWFASAFKGATGSSICVTNISYHIENHLAWLSVQENVKSLFKKIRGFAITGWQRYDHYAVLCELLPQALPSLGIMLGILSKGTFCEEIHSSVSKDLTFCHPYH</sequence>
<evidence type="ECO:0000256" key="4">
    <source>
        <dbReference type="ARBA" id="ARBA00022801"/>
    </source>
</evidence>
<protein>
    <recommendedName>
        <fullName evidence="3">beta-N-acetylhexosaminidase</fullName>
        <ecNumber evidence="3">3.2.1.52</ecNumber>
    </recommendedName>
</protein>
<dbReference type="Pfam" id="PF00728">
    <property type="entry name" value="Glyco_hydro_20"/>
    <property type="match status" value="1"/>
</dbReference>
<comment type="catalytic activity">
    <reaction evidence="1">
        <text>Hydrolysis of terminal non-reducing N-acetyl-D-hexosamine residues in N-acetyl-beta-D-hexosaminides.</text>
        <dbReference type="EC" id="3.2.1.52"/>
    </reaction>
</comment>
<feature type="domain" description="Glycoside hydrolase family 20 catalytic" evidence="5">
    <location>
        <begin position="62"/>
        <end position="208"/>
    </location>
</feature>
<evidence type="ECO:0000256" key="3">
    <source>
        <dbReference type="ARBA" id="ARBA00012663"/>
    </source>
</evidence>
<dbReference type="InterPro" id="IPR015883">
    <property type="entry name" value="Glyco_hydro_20_cat"/>
</dbReference>
<reference evidence="6" key="1">
    <citation type="submission" date="2019-08" db="EMBL/GenBank/DDBJ databases">
        <title>The improved chromosome-level genome for the pearl oyster Pinctada fucata martensii using PacBio sequencing and Hi-C.</title>
        <authorList>
            <person name="Zheng Z."/>
        </authorList>
    </citation>
    <scope>NUCLEOTIDE SEQUENCE</scope>
    <source>
        <strain evidence="6">ZZ-2019</strain>
        <tissue evidence="6">Adductor muscle</tissue>
    </source>
</reference>
<gene>
    <name evidence="6" type="ORF">FSP39_005156</name>
</gene>
<accession>A0AA88XMH7</accession>
<dbReference type="GO" id="GO:0005975">
    <property type="term" value="P:carbohydrate metabolic process"/>
    <property type="evidence" value="ECO:0007669"/>
    <property type="project" value="InterPro"/>
</dbReference>
<comment type="similarity">
    <text evidence="2">Belongs to the glycosyl hydrolase 20 family.</text>
</comment>
<dbReference type="PANTHER" id="PTHR21040">
    <property type="entry name" value="BCDNA.GH04120"/>
    <property type="match status" value="1"/>
</dbReference>
<dbReference type="Gene3D" id="3.20.20.80">
    <property type="entry name" value="Glycosidases"/>
    <property type="match status" value="1"/>
</dbReference>
<dbReference type="AlphaFoldDB" id="A0AA88XMH7"/>
<dbReference type="EC" id="3.2.1.52" evidence="3"/>
<name>A0AA88XMH7_PINIB</name>